<dbReference type="EMBL" id="MWDQ01000146">
    <property type="protein sequence ID" value="OQB71992.1"/>
    <property type="molecule type" value="Genomic_DNA"/>
</dbReference>
<dbReference type="AlphaFoldDB" id="A0A1V6C500"/>
<comment type="caution">
    <text evidence="1">The sequence shown here is derived from an EMBL/GenBank/DDBJ whole genome shotgun (WGS) entry which is preliminary data.</text>
</comment>
<proteinExistence type="predicted"/>
<organism evidence="1">
    <name type="scientific">candidate division TA06 bacterium ADurb.Bin131</name>
    <dbReference type="NCBI Taxonomy" id="1852827"/>
    <lineage>
        <taxon>Bacteria</taxon>
        <taxon>Bacteria division TA06</taxon>
    </lineage>
</organism>
<dbReference type="SUPFAM" id="SSF63446">
    <property type="entry name" value="Type I dockerin domain"/>
    <property type="match status" value="1"/>
</dbReference>
<gene>
    <name evidence="1" type="ORF">BWX89_01552</name>
</gene>
<dbReference type="InterPro" id="IPR018247">
    <property type="entry name" value="EF_Hand_1_Ca_BS"/>
</dbReference>
<protein>
    <recommendedName>
        <fullName evidence="2">Dockerin domain-containing protein</fullName>
    </recommendedName>
</protein>
<evidence type="ECO:0008006" key="2">
    <source>
        <dbReference type="Google" id="ProtNLM"/>
    </source>
</evidence>
<reference evidence="1" key="1">
    <citation type="submission" date="2017-02" db="EMBL/GenBank/DDBJ databases">
        <title>Delving into the versatile metabolic prowess of the omnipresent phylum Bacteroidetes.</title>
        <authorList>
            <person name="Nobu M.K."/>
            <person name="Mei R."/>
            <person name="Narihiro T."/>
            <person name="Kuroda K."/>
            <person name="Liu W.-T."/>
        </authorList>
    </citation>
    <scope>NUCLEOTIDE SEQUENCE</scope>
    <source>
        <strain evidence="1">ADurb.Bin131</strain>
    </source>
</reference>
<dbReference type="Pfam" id="PF13287">
    <property type="entry name" value="Fn3_assoc"/>
    <property type="match status" value="1"/>
</dbReference>
<dbReference type="InterPro" id="IPR026876">
    <property type="entry name" value="Fn3_assoc_repeat"/>
</dbReference>
<dbReference type="InterPro" id="IPR036439">
    <property type="entry name" value="Dockerin_dom_sf"/>
</dbReference>
<dbReference type="GO" id="GO:0000272">
    <property type="term" value="P:polysaccharide catabolic process"/>
    <property type="evidence" value="ECO:0007669"/>
    <property type="project" value="InterPro"/>
</dbReference>
<evidence type="ECO:0000313" key="1">
    <source>
        <dbReference type="EMBL" id="OQB71992.1"/>
    </source>
</evidence>
<dbReference type="Gene3D" id="1.10.1330.10">
    <property type="entry name" value="Dockerin domain"/>
    <property type="match status" value="1"/>
</dbReference>
<name>A0A1V6C500_UNCT6</name>
<sequence>MNFKIYLTLMNVFVNIRHKEIYMITEIIRKKIVFIFSLLVLFACFCFAENIATRDLPDCYVSGATFNVVVYVVTDTVNFPSTGIVVTEILPSGWSIVNSDPPWSKYIASTNSYKWLAFSQFPIDSFIIRYTVNVPAGTGGQYVFSGTLNDGYSITDITGDTTISEIMPILSPVFSPEPQSFYNFFPDIEITCSINDATIYYTVDGADPDTGSFEYISPVHLTETTTIKARAFKEGFSPSQIVSGTYTIEIQKADINKDRCVDISDVILCLRAAVSLDMIIDGQTYCSPYNDWIIAISDINNDAFIDILDVILILKKAVELE</sequence>
<accession>A0A1V6C500</accession>
<dbReference type="Proteomes" id="UP000485562">
    <property type="component" value="Unassembled WGS sequence"/>
</dbReference>
<dbReference type="PROSITE" id="PS00018">
    <property type="entry name" value="EF_HAND_1"/>
    <property type="match status" value="1"/>
</dbReference>